<evidence type="ECO:0000256" key="1">
    <source>
        <dbReference type="SAM" id="MobiDB-lite"/>
    </source>
</evidence>
<comment type="caution">
    <text evidence="2">The sequence shown here is derived from an EMBL/GenBank/DDBJ whole genome shotgun (WGS) entry which is preliminary data.</text>
</comment>
<dbReference type="AlphaFoldDB" id="A0AAW2PXE6"/>
<sequence>MAEGLVEAMTDCWRWTEAEARRKGRGRLRSKAAREEKANVVKGDPTMGSASEVGFVS</sequence>
<proteinExistence type="predicted"/>
<protein>
    <submittedName>
        <fullName evidence="2">Uncharacterized protein</fullName>
    </submittedName>
</protein>
<dbReference type="EMBL" id="JACGWJ010000016">
    <property type="protein sequence ID" value="KAL0360081.1"/>
    <property type="molecule type" value="Genomic_DNA"/>
</dbReference>
<gene>
    <name evidence="2" type="ORF">Sradi_3692600</name>
</gene>
<feature type="region of interest" description="Disordered" evidence="1">
    <location>
        <begin position="23"/>
        <end position="57"/>
    </location>
</feature>
<organism evidence="2">
    <name type="scientific">Sesamum radiatum</name>
    <name type="common">Black benniseed</name>
    <dbReference type="NCBI Taxonomy" id="300843"/>
    <lineage>
        <taxon>Eukaryota</taxon>
        <taxon>Viridiplantae</taxon>
        <taxon>Streptophyta</taxon>
        <taxon>Embryophyta</taxon>
        <taxon>Tracheophyta</taxon>
        <taxon>Spermatophyta</taxon>
        <taxon>Magnoliopsida</taxon>
        <taxon>eudicotyledons</taxon>
        <taxon>Gunneridae</taxon>
        <taxon>Pentapetalae</taxon>
        <taxon>asterids</taxon>
        <taxon>lamiids</taxon>
        <taxon>Lamiales</taxon>
        <taxon>Pedaliaceae</taxon>
        <taxon>Sesamum</taxon>
    </lineage>
</organism>
<reference evidence="2" key="2">
    <citation type="journal article" date="2024" name="Plant">
        <title>Genomic evolution and insights into agronomic trait innovations of Sesamum species.</title>
        <authorList>
            <person name="Miao H."/>
            <person name="Wang L."/>
            <person name="Qu L."/>
            <person name="Liu H."/>
            <person name="Sun Y."/>
            <person name="Le M."/>
            <person name="Wang Q."/>
            <person name="Wei S."/>
            <person name="Zheng Y."/>
            <person name="Lin W."/>
            <person name="Duan Y."/>
            <person name="Cao H."/>
            <person name="Xiong S."/>
            <person name="Wang X."/>
            <person name="Wei L."/>
            <person name="Li C."/>
            <person name="Ma Q."/>
            <person name="Ju M."/>
            <person name="Zhao R."/>
            <person name="Li G."/>
            <person name="Mu C."/>
            <person name="Tian Q."/>
            <person name="Mei H."/>
            <person name="Zhang T."/>
            <person name="Gao T."/>
            <person name="Zhang H."/>
        </authorList>
    </citation>
    <scope>NUCLEOTIDE SEQUENCE</scope>
    <source>
        <strain evidence="2">G02</strain>
    </source>
</reference>
<reference evidence="2" key="1">
    <citation type="submission" date="2020-06" db="EMBL/GenBank/DDBJ databases">
        <authorList>
            <person name="Li T."/>
            <person name="Hu X."/>
            <person name="Zhang T."/>
            <person name="Song X."/>
            <person name="Zhang H."/>
            <person name="Dai N."/>
            <person name="Sheng W."/>
            <person name="Hou X."/>
            <person name="Wei L."/>
        </authorList>
    </citation>
    <scope>NUCLEOTIDE SEQUENCE</scope>
    <source>
        <strain evidence="2">G02</strain>
        <tissue evidence="2">Leaf</tissue>
    </source>
</reference>
<accession>A0AAW2PXE6</accession>
<name>A0AAW2PXE6_SESRA</name>
<evidence type="ECO:0000313" key="2">
    <source>
        <dbReference type="EMBL" id="KAL0360081.1"/>
    </source>
</evidence>